<proteinExistence type="predicted"/>
<reference evidence="1" key="1">
    <citation type="submission" date="2021-01" db="EMBL/GenBank/DDBJ databases">
        <authorList>
            <person name="Corre E."/>
            <person name="Pelletier E."/>
            <person name="Niang G."/>
            <person name="Scheremetjew M."/>
            <person name="Finn R."/>
            <person name="Kale V."/>
            <person name="Holt S."/>
            <person name="Cochrane G."/>
            <person name="Meng A."/>
            <person name="Brown T."/>
            <person name="Cohen L."/>
        </authorList>
    </citation>
    <scope>NUCLEOTIDE SEQUENCE</scope>
    <source>
        <strain evidence="1">CCMP3105</strain>
    </source>
</reference>
<gene>
    <name evidence="1" type="ORF">AMON00008_LOCUS29681</name>
</gene>
<dbReference type="AlphaFoldDB" id="A0A7S4R5A1"/>
<dbReference type="EMBL" id="HBNR01042678">
    <property type="protein sequence ID" value="CAE4602418.1"/>
    <property type="molecule type" value="Transcribed_RNA"/>
</dbReference>
<name>A0A7S4R5A1_9DINO</name>
<evidence type="ECO:0000313" key="1">
    <source>
        <dbReference type="EMBL" id="CAE4602418.1"/>
    </source>
</evidence>
<protein>
    <submittedName>
        <fullName evidence="1">Uncharacterized protein</fullName>
    </submittedName>
</protein>
<organism evidence="1">
    <name type="scientific">Alexandrium monilatum</name>
    <dbReference type="NCBI Taxonomy" id="311494"/>
    <lineage>
        <taxon>Eukaryota</taxon>
        <taxon>Sar</taxon>
        <taxon>Alveolata</taxon>
        <taxon>Dinophyceae</taxon>
        <taxon>Gonyaulacales</taxon>
        <taxon>Pyrocystaceae</taxon>
        <taxon>Alexandrium</taxon>
    </lineage>
</organism>
<accession>A0A7S4R5A1</accession>
<sequence>MAPAEGIFELSPRRPRRAPCLRFLAPALAWAGLWLLCPPAGLGPTAFVGGRPGLCRHRTARRLQDYEDPNAEWDPTFPFGRPPNPLKLPCTFRLIAPVRLYKEPFVEAELLPDRVIQKNTHFSVEEIEFGPRIRGVDVIFLRPKRAYYKKHKPDDGEDYGQGGWICDTCLAKGPRYLTKIVKRFRPMR</sequence>